<name>A0AAW5ZUY1_RALSL</name>
<dbReference type="Pfam" id="PF13276">
    <property type="entry name" value="HTH_21"/>
    <property type="match status" value="1"/>
</dbReference>
<evidence type="ECO:0000313" key="2">
    <source>
        <dbReference type="EMBL" id="MDB0574195.1"/>
    </source>
</evidence>
<organism evidence="2 3">
    <name type="scientific">Ralstonia solanacearum</name>
    <name type="common">Pseudomonas solanacearum</name>
    <dbReference type="NCBI Taxonomy" id="305"/>
    <lineage>
        <taxon>Bacteria</taxon>
        <taxon>Pseudomonadati</taxon>
        <taxon>Pseudomonadota</taxon>
        <taxon>Betaproteobacteria</taxon>
        <taxon>Burkholderiales</taxon>
        <taxon>Burkholderiaceae</taxon>
        <taxon>Ralstonia</taxon>
        <taxon>Ralstonia solanacearum species complex</taxon>
    </lineage>
</organism>
<comment type="caution">
    <text evidence="2">The sequence shown here is derived from an EMBL/GenBank/DDBJ whole genome shotgun (WGS) entry which is preliminary data.</text>
</comment>
<feature type="non-terminal residue" evidence="2">
    <location>
        <position position="42"/>
    </location>
</feature>
<accession>A0AAW5ZUY1</accession>
<protein>
    <submittedName>
        <fullName evidence="2">IS3 family transposase</fullName>
    </submittedName>
</protein>
<evidence type="ECO:0000259" key="1">
    <source>
        <dbReference type="Pfam" id="PF13276"/>
    </source>
</evidence>
<dbReference type="AlphaFoldDB" id="A0AAW5ZUY1"/>
<sequence length="42" mass="4747">MHVRAAFAASGQSYGSRRVMHALRAQGERIGRYRVRTLMRAA</sequence>
<gene>
    <name evidence="2" type="ORF">LBW59_26110</name>
</gene>
<dbReference type="EMBL" id="JAIVFG010000251">
    <property type="protein sequence ID" value="MDB0574195.1"/>
    <property type="molecule type" value="Genomic_DNA"/>
</dbReference>
<evidence type="ECO:0000313" key="3">
    <source>
        <dbReference type="Proteomes" id="UP001144050"/>
    </source>
</evidence>
<dbReference type="InterPro" id="IPR025948">
    <property type="entry name" value="HTH-like_dom"/>
</dbReference>
<feature type="domain" description="HTH-like" evidence="1">
    <location>
        <begin position="3"/>
        <end position="41"/>
    </location>
</feature>
<reference evidence="2" key="1">
    <citation type="submission" date="2021-09" db="EMBL/GenBank/DDBJ databases">
        <title>Genomic analysis of Ralstonia spp.</title>
        <authorList>
            <person name="Aburjaile F."/>
            <person name="Ariute J.C."/>
            <person name="Pais A.K.L."/>
            <person name="Albuquerque G.M.R."/>
            <person name="Silva A.M.F."/>
            <person name="Brenig B."/>
            <person name="Azevedo V."/>
            <person name="Matiuzzi M."/>
            <person name="Ramos R."/>
            <person name="Goes-Neto A."/>
            <person name="Soares S."/>
            <person name="Iseppon A.M.B."/>
            <person name="Souza E."/>
            <person name="Gama M."/>
        </authorList>
    </citation>
    <scope>NUCLEOTIDE SEQUENCE</scope>
    <source>
        <strain evidence="2">CCRMRs91</strain>
    </source>
</reference>
<proteinExistence type="predicted"/>
<dbReference type="Proteomes" id="UP001144050">
    <property type="component" value="Unassembled WGS sequence"/>
</dbReference>